<dbReference type="OrthoDB" id="9815923at2"/>
<keyword evidence="2" id="KW-1133">Transmembrane helix</keyword>
<reference evidence="4 5" key="1">
    <citation type="journal article" date="2016" name="Int. J. Syst. Evol. Microbiol.">
        <title>Paraphotobacterium marinum gen. nov., sp. nov., a member of the family Vibrionaceae, isolated from surface seawater.</title>
        <authorList>
            <person name="Huang Z."/>
            <person name="Dong C."/>
            <person name="Shao Z."/>
        </authorList>
    </citation>
    <scope>NUCLEOTIDE SEQUENCE [LARGE SCALE GENOMIC DNA]</scope>
    <source>
        <strain evidence="4 5">NSCS20N07D</strain>
    </source>
</reference>
<keyword evidence="5" id="KW-1185">Reference proteome</keyword>
<dbReference type="Pfam" id="PF00535">
    <property type="entry name" value="Glycos_transf_2"/>
    <property type="match status" value="1"/>
</dbReference>
<dbReference type="InterPro" id="IPR029044">
    <property type="entry name" value="Nucleotide-diphossugar_trans"/>
</dbReference>
<keyword evidence="2" id="KW-0472">Membrane</keyword>
<evidence type="ECO:0000256" key="1">
    <source>
        <dbReference type="ARBA" id="ARBA00038494"/>
    </source>
</evidence>
<proteinExistence type="inferred from homology"/>
<dbReference type="Proteomes" id="UP000242175">
    <property type="component" value="Chromosome large"/>
</dbReference>
<feature type="domain" description="Glycosyltransferase 2-like" evidence="3">
    <location>
        <begin position="9"/>
        <end position="133"/>
    </location>
</feature>
<dbReference type="SUPFAM" id="SSF53448">
    <property type="entry name" value="Nucleotide-diphospho-sugar transferases"/>
    <property type="match status" value="1"/>
</dbReference>
<dbReference type="Gene3D" id="3.90.550.10">
    <property type="entry name" value="Spore Coat Polysaccharide Biosynthesis Protein SpsA, Chain A"/>
    <property type="match status" value="1"/>
</dbReference>
<dbReference type="InterPro" id="IPR001173">
    <property type="entry name" value="Glyco_trans_2-like"/>
</dbReference>
<comment type="similarity">
    <text evidence="1">Belongs to the glycosyltransferase 2 family. WaaE/KdtX subfamily.</text>
</comment>
<feature type="transmembrane region" description="Helical" evidence="2">
    <location>
        <begin position="228"/>
        <end position="248"/>
    </location>
</feature>
<dbReference type="PANTHER" id="PTHR43630">
    <property type="entry name" value="POLY-BETA-1,6-N-ACETYL-D-GLUCOSAMINE SYNTHASE"/>
    <property type="match status" value="1"/>
</dbReference>
<gene>
    <name evidence="4" type="ORF">CF386_05010</name>
</gene>
<name>A0A220VDI9_9GAMM</name>
<dbReference type="RefSeq" id="WP_089073317.1">
    <property type="nucleotide sequence ID" value="NZ_CBCSAM010000001.1"/>
</dbReference>
<dbReference type="GO" id="GO:0016740">
    <property type="term" value="F:transferase activity"/>
    <property type="evidence" value="ECO:0007669"/>
    <property type="project" value="UniProtKB-KW"/>
</dbReference>
<dbReference type="KEGG" id="pmai:CF386_05010"/>
<keyword evidence="2" id="KW-0812">Transmembrane</keyword>
<dbReference type="EMBL" id="CP022355">
    <property type="protein sequence ID" value="ASK78409.1"/>
    <property type="molecule type" value="Genomic_DNA"/>
</dbReference>
<organism evidence="4 5">
    <name type="scientific">Paraphotobacterium marinum</name>
    <dbReference type="NCBI Taxonomy" id="1755811"/>
    <lineage>
        <taxon>Bacteria</taxon>
        <taxon>Pseudomonadati</taxon>
        <taxon>Pseudomonadota</taxon>
        <taxon>Gammaproteobacteria</taxon>
        <taxon>Vibrionales</taxon>
        <taxon>Vibrionaceae</taxon>
        <taxon>Paraphotobacterium</taxon>
    </lineage>
</organism>
<sequence length="253" mass="29048">MSEKATVGVLIITLNEEKNLKNCLDSIQGWVNEIVILDSGSTDKTKFIAEQYPIKWFEDSNWPGFGIQRQKAQEKLSTDWVLALDADEIVTSKLKASILAAVKKNDQSNCYMINRLNNLFGKFIKHSGWSPDWIVRLYPRNKTNYNSDLVHEKVIIKKLNTSKLDGKLLHYTGETISSYLKKSSGYIDLWVNQNLHKKSSLTQAIIHAKSRFFKTYILKLGFLDGKHGFLIAIMASYHVFLRYTALALRKKEK</sequence>
<dbReference type="AlphaFoldDB" id="A0A220VDI9"/>
<dbReference type="PANTHER" id="PTHR43630:SF2">
    <property type="entry name" value="GLYCOSYLTRANSFERASE"/>
    <property type="match status" value="1"/>
</dbReference>
<accession>A0A220VDI9</accession>
<evidence type="ECO:0000313" key="4">
    <source>
        <dbReference type="EMBL" id="ASK78409.1"/>
    </source>
</evidence>
<evidence type="ECO:0000259" key="3">
    <source>
        <dbReference type="Pfam" id="PF00535"/>
    </source>
</evidence>
<evidence type="ECO:0000313" key="5">
    <source>
        <dbReference type="Proteomes" id="UP000242175"/>
    </source>
</evidence>
<dbReference type="CDD" id="cd02511">
    <property type="entry name" value="Beta4Glucosyltransferase"/>
    <property type="match status" value="1"/>
</dbReference>
<protein>
    <submittedName>
        <fullName evidence="4">Glycosyltransferase</fullName>
    </submittedName>
</protein>
<keyword evidence="4" id="KW-0808">Transferase</keyword>
<evidence type="ECO:0000256" key="2">
    <source>
        <dbReference type="SAM" id="Phobius"/>
    </source>
</evidence>